<proteinExistence type="predicted"/>
<dbReference type="EMBL" id="JAHRIN010033800">
    <property type="protein sequence ID" value="MEQ2202591.1"/>
    <property type="molecule type" value="Genomic_DNA"/>
</dbReference>
<keyword evidence="2" id="KW-1185">Reference proteome</keyword>
<accession>A0ABV0R3B5</accession>
<protein>
    <submittedName>
        <fullName evidence="1">Uncharacterized protein</fullName>
    </submittedName>
</protein>
<evidence type="ECO:0000313" key="2">
    <source>
        <dbReference type="Proteomes" id="UP001434883"/>
    </source>
</evidence>
<comment type="caution">
    <text evidence="1">The sequence shown here is derived from an EMBL/GenBank/DDBJ whole genome shotgun (WGS) entry which is preliminary data.</text>
</comment>
<evidence type="ECO:0000313" key="1">
    <source>
        <dbReference type="EMBL" id="MEQ2202591.1"/>
    </source>
</evidence>
<reference evidence="1 2" key="1">
    <citation type="submission" date="2021-06" db="EMBL/GenBank/DDBJ databases">
        <authorList>
            <person name="Palmer J.M."/>
        </authorList>
    </citation>
    <scope>NUCLEOTIDE SEQUENCE [LARGE SCALE GENOMIC DNA]</scope>
    <source>
        <strain evidence="1 2">XC_2019</strain>
        <tissue evidence="1">Muscle</tissue>
    </source>
</reference>
<gene>
    <name evidence="1" type="ORF">XENOCAPTIV_007913</name>
</gene>
<organism evidence="1 2">
    <name type="scientific">Xenoophorus captivus</name>
    <dbReference type="NCBI Taxonomy" id="1517983"/>
    <lineage>
        <taxon>Eukaryota</taxon>
        <taxon>Metazoa</taxon>
        <taxon>Chordata</taxon>
        <taxon>Craniata</taxon>
        <taxon>Vertebrata</taxon>
        <taxon>Euteleostomi</taxon>
        <taxon>Actinopterygii</taxon>
        <taxon>Neopterygii</taxon>
        <taxon>Teleostei</taxon>
        <taxon>Neoteleostei</taxon>
        <taxon>Acanthomorphata</taxon>
        <taxon>Ovalentaria</taxon>
        <taxon>Atherinomorphae</taxon>
        <taxon>Cyprinodontiformes</taxon>
        <taxon>Goodeidae</taxon>
        <taxon>Xenoophorus</taxon>
    </lineage>
</organism>
<sequence length="112" mass="12619">MLGFTKLLQKVALFFRLPRSWGLEELSLPAAAIKHTWEEVLTSAMLYLFLTVTFGCHTRNLEELNGGGSDFTGKFSLFVSVISRLYDDSVAQNYSNIENMNTSLLHKLPKTS</sequence>
<name>A0ABV0R3B5_9TELE</name>
<dbReference type="Proteomes" id="UP001434883">
    <property type="component" value="Unassembled WGS sequence"/>
</dbReference>